<dbReference type="InterPro" id="IPR011009">
    <property type="entry name" value="Kinase-like_dom_sf"/>
</dbReference>
<proteinExistence type="predicted"/>
<dbReference type="InterPro" id="IPR051678">
    <property type="entry name" value="AGP_Transferase"/>
</dbReference>
<dbReference type="InterPro" id="IPR002575">
    <property type="entry name" value="Aminoglycoside_PTrfase"/>
</dbReference>
<evidence type="ECO:0000313" key="2">
    <source>
        <dbReference type="EMBL" id="KAF4858279.1"/>
    </source>
</evidence>
<dbReference type="PANTHER" id="PTHR21310:SF55">
    <property type="entry name" value="AMINOGLYCOSIDE PHOSPHOTRANSFERASE DOMAIN-CONTAINING PROTEIN"/>
    <property type="match status" value="1"/>
</dbReference>
<dbReference type="AlphaFoldDB" id="A0A9P5ERX6"/>
<dbReference type="SUPFAM" id="SSF56112">
    <property type="entry name" value="Protein kinase-like (PK-like)"/>
    <property type="match status" value="1"/>
</dbReference>
<dbReference type="CDD" id="cd05120">
    <property type="entry name" value="APH_ChoK_like"/>
    <property type="match status" value="1"/>
</dbReference>
<dbReference type="Pfam" id="PF01636">
    <property type="entry name" value="APH"/>
    <property type="match status" value="1"/>
</dbReference>
<protein>
    <recommendedName>
        <fullName evidence="1">Aminoglycoside phosphotransferase domain-containing protein</fullName>
    </recommendedName>
</protein>
<dbReference type="Proteomes" id="UP000711996">
    <property type="component" value="Unassembled WGS sequence"/>
</dbReference>
<evidence type="ECO:0000313" key="3">
    <source>
        <dbReference type="Proteomes" id="UP000711996"/>
    </source>
</evidence>
<dbReference type="EMBL" id="QPMT01000022">
    <property type="protein sequence ID" value="KAF4858279.1"/>
    <property type="molecule type" value="Genomic_DNA"/>
</dbReference>
<organism evidence="2 3">
    <name type="scientific">Colletotrichum siamense</name>
    <name type="common">Anthracnose fungus</name>
    <dbReference type="NCBI Taxonomy" id="690259"/>
    <lineage>
        <taxon>Eukaryota</taxon>
        <taxon>Fungi</taxon>
        <taxon>Dikarya</taxon>
        <taxon>Ascomycota</taxon>
        <taxon>Pezizomycotina</taxon>
        <taxon>Sordariomycetes</taxon>
        <taxon>Hypocreomycetidae</taxon>
        <taxon>Glomerellales</taxon>
        <taxon>Glomerellaceae</taxon>
        <taxon>Colletotrichum</taxon>
        <taxon>Colletotrichum gloeosporioides species complex</taxon>
    </lineage>
</organism>
<sequence length="283" mass="32178">MSDARDTKQSASLNAGAFKRVLILTTVWITTNRYFRRYICKSPQSLVSKFGLYIKAKPYASLGEAHALQFIHRQTSIPVPRVSCAFIHRGKTYIVMTRIDGNMACMGWVQRPEASKKQILDQLKDIVCQLRGIPSPSGGAGVSNVDGGPIWDCRLPSKEFRGPFATAKDFHGELVQSLSLEADGGGHFADINELLDFYRHWDHSLVFTHGDLSSLNVLVRDDDVVGVIDWETAGWLPSYWEYSSAWHVNPQNQFWQQEVDKVVKPMPHELRMDKIRRKYFGDF</sequence>
<dbReference type="PANTHER" id="PTHR21310">
    <property type="entry name" value="AMINOGLYCOSIDE PHOSPHOTRANSFERASE-RELATED-RELATED"/>
    <property type="match status" value="1"/>
</dbReference>
<accession>A0A9P5ERX6</accession>
<evidence type="ECO:0000259" key="1">
    <source>
        <dbReference type="Pfam" id="PF01636"/>
    </source>
</evidence>
<name>A0A9P5ERX6_COLSI</name>
<feature type="domain" description="Aminoglycoside phosphotransferase" evidence="1">
    <location>
        <begin position="27"/>
        <end position="248"/>
    </location>
</feature>
<dbReference type="OrthoDB" id="8300194at2759"/>
<comment type="caution">
    <text evidence="2">The sequence shown here is derived from an EMBL/GenBank/DDBJ whole genome shotgun (WGS) entry which is preliminary data.</text>
</comment>
<dbReference type="Gene3D" id="3.90.1200.10">
    <property type="match status" value="1"/>
</dbReference>
<keyword evidence="3" id="KW-1185">Reference proteome</keyword>
<reference evidence="2" key="1">
    <citation type="submission" date="2019-06" db="EMBL/GenBank/DDBJ databases">
        <authorList>
            <person name="Gan P."/>
            <person name="Shirasu K."/>
        </authorList>
    </citation>
    <scope>NUCLEOTIDE SEQUENCE [LARGE SCALE GENOMIC DNA]</scope>
    <source>
        <strain evidence="2">CAD2</strain>
    </source>
</reference>
<gene>
    <name evidence="2" type="ORF">CGCSCA2_v007492</name>
</gene>